<proteinExistence type="inferred from homology"/>
<comment type="subunit">
    <text evidence="5">Homodimer.</text>
</comment>
<dbReference type="RefSeq" id="WP_200506143.1">
    <property type="nucleotide sequence ID" value="NZ_JAEHFX010000004.1"/>
</dbReference>
<keyword evidence="7" id="KW-1185">Reference proteome</keyword>
<evidence type="ECO:0000313" key="7">
    <source>
        <dbReference type="Proteomes" id="UP000644147"/>
    </source>
</evidence>
<evidence type="ECO:0000256" key="5">
    <source>
        <dbReference type="RuleBase" id="RU364069"/>
    </source>
</evidence>
<comment type="caution">
    <text evidence="6">The sequence shown here is derived from an EMBL/GenBank/DDBJ whole genome shotgun (WGS) entry which is preliminary data.</text>
</comment>
<protein>
    <recommendedName>
        <fullName evidence="4 5">dTDP-4-dehydrorhamnose 3,5-epimerase</fullName>
        <ecNumber evidence="3 5">5.1.3.13</ecNumber>
    </recommendedName>
    <alternativeName>
        <fullName evidence="5">Thymidine diphospho-4-keto-rhamnose 3,5-epimerase</fullName>
    </alternativeName>
</protein>
<dbReference type="CDD" id="cd00438">
    <property type="entry name" value="cupin_RmlC"/>
    <property type="match status" value="1"/>
</dbReference>
<evidence type="ECO:0000256" key="4">
    <source>
        <dbReference type="ARBA" id="ARBA00019595"/>
    </source>
</evidence>
<dbReference type="GO" id="GO:0008830">
    <property type="term" value="F:dTDP-4-dehydrorhamnose 3,5-epimerase activity"/>
    <property type="evidence" value="ECO:0007669"/>
    <property type="project" value="UniProtKB-EC"/>
</dbReference>
<dbReference type="InterPro" id="IPR014710">
    <property type="entry name" value="RmlC-like_jellyroll"/>
</dbReference>
<comment type="similarity">
    <text evidence="5">Belongs to the dTDP-4-dehydrorhamnose 3,5-epimerase family.</text>
</comment>
<gene>
    <name evidence="6" type="primary">rfbC</name>
    <name evidence="6" type="ORF">I5M27_10400</name>
</gene>
<dbReference type="Pfam" id="PF00908">
    <property type="entry name" value="dTDP_sugar_isom"/>
    <property type="match status" value="1"/>
</dbReference>
<comment type="function">
    <text evidence="2 5">Catalyzes the epimerization of the C3' and C5'positions of dTDP-6-deoxy-D-xylo-4-hexulose, forming dTDP-6-deoxy-L-lyxo-4-hexulose.</text>
</comment>
<comment type="pathway">
    <text evidence="5">Carbohydrate biosynthesis; dTDP-L-rhamnose biosynthesis.</text>
</comment>
<reference evidence="6 7" key="1">
    <citation type="submission" date="2020-12" db="EMBL/GenBank/DDBJ databases">
        <title>Bacterial novel species Adhaeribacter sp. BT258 isolated from soil.</title>
        <authorList>
            <person name="Jung H.-Y."/>
        </authorList>
    </citation>
    <scope>NUCLEOTIDE SEQUENCE [LARGE SCALE GENOMIC DNA]</scope>
    <source>
        <strain evidence="6 7">BT258</strain>
    </source>
</reference>
<dbReference type="InterPro" id="IPR000888">
    <property type="entry name" value="RmlC-like"/>
</dbReference>
<dbReference type="PANTHER" id="PTHR21047:SF2">
    <property type="entry name" value="THYMIDINE DIPHOSPHO-4-KETO-RHAMNOSE 3,5-EPIMERASE"/>
    <property type="match status" value="1"/>
</dbReference>
<dbReference type="SUPFAM" id="SSF51182">
    <property type="entry name" value="RmlC-like cupins"/>
    <property type="match status" value="1"/>
</dbReference>
<dbReference type="Proteomes" id="UP000644147">
    <property type="component" value="Unassembled WGS sequence"/>
</dbReference>
<dbReference type="Gene3D" id="2.60.120.10">
    <property type="entry name" value="Jelly Rolls"/>
    <property type="match status" value="1"/>
</dbReference>
<dbReference type="EMBL" id="JAEHFX010000004">
    <property type="protein sequence ID" value="MBK0403397.1"/>
    <property type="molecule type" value="Genomic_DNA"/>
</dbReference>
<evidence type="ECO:0000256" key="2">
    <source>
        <dbReference type="ARBA" id="ARBA00001997"/>
    </source>
</evidence>
<organism evidence="6 7">
    <name type="scientific">Adhaeribacter terrigena</name>
    <dbReference type="NCBI Taxonomy" id="2793070"/>
    <lineage>
        <taxon>Bacteria</taxon>
        <taxon>Pseudomonadati</taxon>
        <taxon>Bacteroidota</taxon>
        <taxon>Cytophagia</taxon>
        <taxon>Cytophagales</taxon>
        <taxon>Hymenobacteraceae</taxon>
        <taxon>Adhaeribacter</taxon>
    </lineage>
</organism>
<keyword evidence="5 6" id="KW-0413">Isomerase</keyword>
<evidence type="ECO:0000256" key="1">
    <source>
        <dbReference type="ARBA" id="ARBA00001298"/>
    </source>
</evidence>
<dbReference type="InterPro" id="IPR011051">
    <property type="entry name" value="RmlC_Cupin_sf"/>
</dbReference>
<accession>A0ABS1C1Y4</accession>
<dbReference type="PANTHER" id="PTHR21047">
    <property type="entry name" value="DTDP-6-DEOXY-D-GLUCOSE-3,5 EPIMERASE"/>
    <property type="match status" value="1"/>
</dbReference>
<dbReference type="NCBIfam" id="TIGR01221">
    <property type="entry name" value="rmlC"/>
    <property type="match status" value="1"/>
</dbReference>
<evidence type="ECO:0000256" key="3">
    <source>
        <dbReference type="ARBA" id="ARBA00012098"/>
    </source>
</evidence>
<dbReference type="EC" id="5.1.3.13" evidence="3 5"/>
<sequence length="180" mass="20565">MEYKEHYLKGVIEYTPRKIGDARGWFMESYNRQALEKAGIKVSFVQDNISLSTKNVLRGLHFQKPPFAQAKLVRVLSGRALDVIVDIRSNSPTYGHHLKVILDAGQSNQLFIPAGFAHGFLTLEDNTTFFYKCSDYYNKESEGGLLWSDPDLNIDWNVTDPIISEKDLVQPVFKDFKSPF</sequence>
<comment type="catalytic activity">
    <reaction evidence="1 5">
        <text>dTDP-4-dehydro-6-deoxy-alpha-D-glucose = dTDP-4-dehydro-beta-L-rhamnose</text>
        <dbReference type="Rhea" id="RHEA:16969"/>
        <dbReference type="ChEBI" id="CHEBI:57649"/>
        <dbReference type="ChEBI" id="CHEBI:62830"/>
        <dbReference type="EC" id="5.1.3.13"/>
    </reaction>
</comment>
<name>A0ABS1C1Y4_9BACT</name>
<evidence type="ECO:0000313" key="6">
    <source>
        <dbReference type="EMBL" id="MBK0403397.1"/>
    </source>
</evidence>